<organism evidence="3 4">
    <name type="scientific">Rhizorhabdus wittichii</name>
    <dbReference type="NCBI Taxonomy" id="160791"/>
    <lineage>
        <taxon>Bacteria</taxon>
        <taxon>Pseudomonadati</taxon>
        <taxon>Pseudomonadota</taxon>
        <taxon>Alphaproteobacteria</taxon>
        <taxon>Sphingomonadales</taxon>
        <taxon>Sphingomonadaceae</taxon>
        <taxon>Rhizorhabdus</taxon>
    </lineage>
</organism>
<protein>
    <submittedName>
        <fullName evidence="3">Rod-binding protein</fullName>
    </submittedName>
</protein>
<name>A0A975D438_9SPHN</name>
<reference evidence="3" key="2">
    <citation type="submission" date="2021-04" db="EMBL/GenBank/DDBJ databases">
        <title>Isolation and genomic analysis of the ibuprofen-degrading bacterium Sphingomonas strain MPO218.</title>
        <authorList>
            <person name="Aulestia M."/>
            <person name="Flores A."/>
            <person name="Mangas E.L."/>
            <person name="Perez-Pulido A.J."/>
            <person name="Santero E."/>
            <person name="Camacho E.M."/>
        </authorList>
    </citation>
    <scope>NUCLEOTIDE SEQUENCE</scope>
    <source>
        <strain evidence="3">MPO218</strain>
    </source>
</reference>
<dbReference type="EMBL" id="CP059319">
    <property type="protein sequence ID" value="QTH21911.1"/>
    <property type="molecule type" value="Genomic_DNA"/>
</dbReference>
<dbReference type="RefSeq" id="WP_011952106.1">
    <property type="nucleotide sequence ID" value="NZ_CP059319.1"/>
</dbReference>
<sequence>MIGNVSAKVGALADPKASGLDQLKAAAKQFEAIFTRQMLKSTRDAKLCDDDLFGSDATDQFRDMQDSNLADQLANKGAIGIADLLVRQFQARVAKPAATTGSTGSTDAAATADAAKADGASG</sequence>
<feature type="domain" description="Flagellar protein FlgJ N-terminal" evidence="2">
    <location>
        <begin position="40"/>
        <end position="88"/>
    </location>
</feature>
<accession>A0A975D438</accession>
<feature type="region of interest" description="Disordered" evidence="1">
    <location>
        <begin position="96"/>
        <end position="122"/>
    </location>
</feature>
<evidence type="ECO:0000256" key="1">
    <source>
        <dbReference type="SAM" id="MobiDB-lite"/>
    </source>
</evidence>
<reference evidence="3" key="1">
    <citation type="submission" date="2020-07" db="EMBL/GenBank/DDBJ databases">
        <authorList>
            <person name="Camacho E."/>
        </authorList>
    </citation>
    <scope>NUCLEOTIDE SEQUENCE</scope>
    <source>
        <strain evidence="3">MPO218</strain>
    </source>
</reference>
<proteinExistence type="predicted"/>
<evidence type="ECO:0000313" key="3">
    <source>
        <dbReference type="EMBL" id="QTH21911.1"/>
    </source>
</evidence>
<gene>
    <name evidence="3" type="ORF">HRJ34_27090</name>
</gene>
<evidence type="ECO:0000313" key="4">
    <source>
        <dbReference type="Proteomes" id="UP000664914"/>
    </source>
</evidence>
<dbReference type="Proteomes" id="UP000664914">
    <property type="component" value="Chromosome"/>
</dbReference>
<feature type="compositionally biased region" description="Low complexity" evidence="1">
    <location>
        <begin position="97"/>
        <end position="122"/>
    </location>
</feature>
<dbReference type="AlphaFoldDB" id="A0A975D438"/>
<dbReference type="InterPro" id="IPR019301">
    <property type="entry name" value="Flagellar_prot_FlgJ_N"/>
</dbReference>
<dbReference type="Pfam" id="PF10135">
    <property type="entry name" value="Rod-binding"/>
    <property type="match status" value="1"/>
</dbReference>
<evidence type="ECO:0000259" key="2">
    <source>
        <dbReference type="Pfam" id="PF10135"/>
    </source>
</evidence>